<organism evidence="13 14">
    <name type="scientific">Ohessyouella blattaphilus</name>
    <dbReference type="NCBI Taxonomy" id="2949333"/>
    <lineage>
        <taxon>Bacteria</taxon>
        <taxon>Bacillati</taxon>
        <taxon>Bacillota</taxon>
        <taxon>Clostridia</taxon>
        <taxon>Lachnospirales</taxon>
        <taxon>Lachnospiraceae</taxon>
        <taxon>Ohessyouella</taxon>
    </lineage>
</organism>
<evidence type="ECO:0000256" key="10">
    <source>
        <dbReference type="ARBA" id="ARBA00042102"/>
    </source>
</evidence>
<dbReference type="Proteomes" id="UP001523565">
    <property type="component" value="Unassembled WGS sequence"/>
</dbReference>
<dbReference type="InterPro" id="IPR004399">
    <property type="entry name" value="HMP/HMP-P_kinase_dom"/>
</dbReference>
<dbReference type="EC" id="2.7.4.7" evidence="6"/>
<evidence type="ECO:0000256" key="9">
    <source>
        <dbReference type="ARBA" id="ARBA00037917"/>
    </source>
</evidence>
<proteinExistence type="inferred from homology"/>
<evidence type="ECO:0000256" key="2">
    <source>
        <dbReference type="ARBA" id="ARBA00000565"/>
    </source>
</evidence>
<dbReference type="PANTHER" id="PTHR20858">
    <property type="entry name" value="PHOSPHOMETHYLPYRIMIDINE KINASE"/>
    <property type="match status" value="1"/>
</dbReference>
<sequence length="273" mass="29165">MSKTLKKVLTIAGSDCSGGAGIQADLKTMCAHRVYGMSVITSVTVQNTQKVYAAQDIDPEIVTGQIRAVYEDIQVDAVKIGMVSNVQIIQAIKEELLRQKAKNIVLDPVMISKSGFSLLKEEAIAAMSELLQIADIVTPNIPEAELLSGIKIKGPKEMERSARVISERGAAAVLIKGGHLPGSALDIFCYKGQFYPFESPKIPGKNTHGTGCTLSAAIASNLAKGLMPVEAIKQAKAYVGQGIKDGLAIGHGVGPLGHLNEIYRQLERIEESR</sequence>
<dbReference type="GO" id="GO:0008902">
    <property type="term" value="F:hydroxymethylpyrimidine kinase activity"/>
    <property type="evidence" value="ECO:0007669"/>
    <property type="project" value="UniProtKB-EC"/>
</dbReference>
<gene>
    <name evidence="13" type="primary">thiD</name>
    <name evidence="13" type="ORF">NK118_13350</name>
</gene>
<dbReference type="NCBIfam" id="TIGR00097">
    <property type="entry name" value="HMP-P_kinase"/>
    <property type="match status" value="1"/>
</dbReference>
<evidence type="ECO:0000256" key="1">
    <source>
        <dbReference type="ARBA" id="ARBA00000151"/>
    </source>
</evidence>
<evidence type="ECO:0000256" key="7">
    <source>
        <dbReference type="ARBA" id="ARBA00019161"/>
    </source>
</evidence>
<evidence type="ECO:0000256" key="3">
    <source>
        <dbReference type="ARBA" id="ARBA00004769"/>
    </source>
</evidence>
<feature type="domain" description="Pyridoxamine kinase/Phosphomethylpyrimidine kinase" evidence="12">
    <location>
        <begin position="15"/>
        <end position="256"/>
    </location>
</feature>
<evidence type="ECO:0000256" key="6">
    <source>
        <dbReference type="ARBA" id="ARBA00012963"/>
    </source>
</evidence>
<dbReference type="GO" id="GO:0008972">
    <property type="term" value="F:phosphomethylpyrimidine kinase activity"/>
    <property type="evidence" value="ECO:0007669"/>
    <property type="project" value="UniProtKB-EC"/>
</dbReference>
<evidence type="ECO:0000259" key="12">
    <source>
        <dbReference type="Pfam" id="PF08543"/>
    </source>
</evidence>
<name>A0ABT1EKK3_9FIRM</name>
<dbReference type="InterPro" id="IPR013749">
    <property type="entry name" value="PM/HMP-P_kinase-1"/>
</dbReference>
<dbReference type="Gene3D" id="3.40.1190.20">
    <property type="match status" value="1"/>
</dbReference>
<evidence type="ECO:0000313" key="14">
    <source>
        <dbReference type="Proteomes" id="UP001523565"/>
    </source>
</evidence>
<protein>
    <recommendedName>
        <fullName evidence="7">Hydroxymethylpyrimidine/phosphomethylpyrimidine kinase</fullName>
        <ecNumber evidence="5">2.7.1.49</ecNumber>
        <ecNumber evidence="6">2.7.4.7</ecNumber>
    </recommendedName>
    <alternativeName>
        <fullName evidence="10">Hydroxymethylpyrimidine kinase</fullName>
    </alternativeName>
    <alternativeName>
        <fullName evidence="11">Hydroxymethylpyrimidine phosphate kinase</fullName>
    </alternativeName>
</protein>
<keyword evidence="13" id="KW-0808">Transferase</keyword>
<dbReference type="RefSeq" id="WP_262070115.1">
    <property type="nucleotide sequence ID" value="NZ_JAMXOC010000026.1"/>
</dbReference>
<reference evidence="13 14" key="1">
    <citation type="journal article" date="2022" name="Genome Biol. Evol.">
        <title>Host diet, physiology and behaviors set the stage for Lachnospiraceae cladogenesis.</title>
        <authorList>
            <person name="Vera-Ponce De Leon A."/>
            <person name="Schneider M."/>
            <person name="Jahnes B.C."/>
            <person name="Sadowski V."/>
            <person name="Camuy-Velez L.A."/>
            <person name="Duan J."/>
            <person name="Sabree Z.L."/>
        </authorList>
    </citation>
    <scope>NUCLEOTIDE SEQUENCE [LARGE SCALE GENOMIC DNA]</scope>
    <source>
        <strain evidence="13 14">PAL227</strain>
    </source>
</reference>
<dbReference type="CDD" id="cd01169">
    <property type="entry name" value="HMPP_kinase"/>
    <property type="match status" value="1"/>
</dbReference>
<comment type="caution">
    <text evidence="13">The sequence shown here is derived from an EMBL/GenBank/DDBJ whole genome shotgun (WGS) entry which is preliminary data.</text>
</comment>
<keyword evidence="14" id="KW-1185">Reference proteome</keyword>
<keyword evidence="13" id="KW-0418">Kinase</keyword>
<dbReference type="PANTHER" id="PTHR20858:SF17">
    <property type="entry name" value="HYDROXYMETHYLPYRIMIDINE_PHOSPHOMETHYLPYRIMIDINE KINASE THI20-RELATED"/>
    <property type="match status" value="1"/>
</dbReference>
<comment type="catalytic activity">
    <reaction evidence="2">
        <text>4-amino-2-methyl-5-(phosphooxymethyl)pyrimidine + ATP = 4-amino-2-methyl-5-(diphosphooxymethyl)pyrimidine + ADP</text>
        <dbReference type="Rhea" id="RHEA:19893"/>
        <dbReference type="ChEBI" id="CHEBI:30616"/>
        <dbReference type="ChEBI" id="CHEBI:57841"/>
        <dbReference type="ChEBI" id="CHEBI:58354"/>
        <dbReference type="ChEBI" id="CHEBI:456216"/>
        <dbReference type="EC" id="2.7.4.7"/>
    </reaction>
</comment>
<dbReference type="EMBL" id="JAMZFV010000026">
    <property type="protein sequence ID" value="MCP1111236.1"/>
    <property type="molecule type" value="Genomic_DNA"/>
</dbReference>
<evidence type="ECO:0000256" key="11">
    <source>
        <dbReference type="ARBA" id="ARBA00043176"/>
    </source>
</evidence>
<dbReference type="InterPro" id="IPR029056">
    <property type="entry name" value="Ribokinase-like"/>
</dbReference>
<evidence type="ECO:0000256" key="8">
    <source>
        <dbReference type="ARBA" id="ARBA00022977"/>
    </source>
</evidence>
<keyword evidence="8" id="KW-0784">Thiamine biosynthesis</keyword>
<dbReference type="SUPFAM" id="SSF53613">
    <property type="entry name" value="Ribokinase-like"/>
    <property type="match status" value="1"/>
</dbReference>
<evidence type="ECO:0000256" key="4">
    <source>
        <dbReference type="ARBA" id="ARBA00009879"/>
    </source>
</evidence>
<comment type="pathway">
    <text evidence="9">Cofactor biosynthesis; thiamine diphosphate biosynthesis; 4-amino-2-methyl-5-diphosphomethylpyrimidine from 5-amino-1-(5-phospho-D-ribosyl)imidazole: step 2/3.</text>
</comment>
<dbReference type="EC" id="2.7.1.49" evidence="5"/>
<evidence type="ECO:0000313" key="13">
    <source>
        <dbReference type="EMBL" id="MCP1111236.1"/>
    </source>
</evidence>
<evidence type="ECO:0000256" key="5">
    <source>
        <dbReference type="ARBA" id="ARBA00012135"/>
    </source>
</evidence>
<comment type="catalytic activity">
    <reaction evidence="1">
        <text>4-amino-5-hydroxymethyl-2-methylpyrimidine + ATP = 4-amino-2-methyl-5-(phosphooxymethyl)pyrimidine + ADP + H(+)</text>
        <dbReference type="Rhea" id="RHEA:23096"/>
        <dbReference type="ChEBI" id="CHEBI:15378"/>
        <dbReference type="ChEBI" id="CHEBI:16892"/>
        <dbReference type="ChEBI" id="CHEBI:30616"/>
        <dbReference type="ChEBI" id="CHEBI:58354"/>
        <dbReference type="ChEBI" id="CHEBI:456216"/>
        <dbReference type="EC" id="2.7.1.49"/>
    </reaction>
</comment>
<accession>A0ABT1EKK3</accession>
<comment type="pathway">
    <text evidence="3">Cofactor biosynthesis; thiamine diphosphate biosynthesis; 4-amino-2-methyl-5-diphosphomethylpyrimidine from 5-amino-1-(5-phospho-D-ribosyl)imidazole: step 3/3.</text>
</comment>
<dbReference type="Pfam" id="PF08543">
    <property type="entry name" value="Phos_pyr_kin"/>
    <property type="match status" value="1"/>
</dbReference>
<comment type="similarity">
    <text evidence="4">Belongs to the ThiD family.</text>
</comment>